<name>A0A8H5EX09_9AGAR</name>
<comment type="caution">
    <text evidence="2">The sequence shown here is derived from an EMBL/GenBank/DDBJ whole genome shotgun (WGS) entry which is preliminary data.</text>
</comment>
<gene>
    <name evidence="2" type="ORF">D9619_007052</name>
</gene>
<feature type="compositionally biased region" description="Basic and acidic residues" evidence="1">
    <location>
        <begin position="39"/>
        <end position="48"/>
    </location>
</feature>
<protein>
    <submittedName>
        <fullName evidence="2">Uncharacterized protein</fullName>
    </submittedName>
</protein>
<evidence type="ECO:0000313" key="3">
    <source>
        <dbReference type="Proteomes" id="UP000567179"/>
    </source>
</evidence>
<sequence>MTVPSTQSSDYALLYAHYDTRPLKRAKDDDDRDSMGSSNHREYQRMDSSEVRAAGIAVVLHGGDVGVDVPTPDDVDPVLRGRISHQEHQSDVSSVVLDAQGDQGVVVYPTMQFH</sequence>
<evidence type="ECO:0000313" key="2">
    <source>
        <dbReference type="EMBL" id="KAF5315148.1"/>
    </source>
</evidence>
<organism evidence="2 3">
    <name type="scientific">Psilocybe cf. subviscida</name>
    <dbReference type="NCBI Taxonomy" id="2480587"/>
    <lineage>
        <taxon>Eukaryota</taxon>
        <taxon>Fungi</taxon>
        <taxon>Dikarya</taxon>
        <taxon>Basidiomycota</taxon>
        <taxon>Agaricomycotina</taxon>
        <taxon>Agaricomycetes</taxon>
        <taxon>Agaricomycetidae</taxon>
        <taxon>Agaricales</taxon>
        <taxon>Agaricineae</taxon>
        <taxon>Strophariaceae</taxon>
        <taxon>Psilocybe</taxon>
    </lineage>
</organism>
<proteinExistence type="predicted"/>
<keyword evidence="3" id="KW-1185">Reference proteome</keyword>
<dbReference type="Proteomes" id="UP000567179">
    <property type="component" value="Unassembled WGS sequence"/>
</dbReference>
<evidence type="ECO:0000256" key="1">
    <source>
        <dbReference type="SAM" id="MobiDB-lite"/>
    </source>
</evidence>
<dbReference type="EMBL" id="JAACJJ010000043">
    <property type="protein sequence ID" value="KAF5315148.1"/>
    <property type="molecule type" value="Genomic_DNA"/>
</dbReference>
<reference evidence="2 3" key="1">
    <citation type="journal article" date="2020" name="ISME J.">
        <title>Uncovering the hidden diversity of litter-decomposition mechanisms in mushroom-forming fungi.</title>
        <authorList>
            <person name="Floudas D."/>
            <person name="Bentzer J."/>
            <person name="Ahren D."/>
            <person name="Johansson T."/>
            <person name="Persson P."/>
            <person name="Tunlid A."/>
        </authorList>
    </citation>
    <scope>NUCLEOTIDE SEQUENCE [LARGE SCALE GENOMIC DNA]</scope>
    <source>
        <strain evidence="2 3">CBS 101986</strain>
    </source>
</reference>
<feature type="region of interest" description="Disordered" evidence="1">
    <location>
        <begin position="22"/>
        <end position="48"/>
    </location>
</feature>
<accession>A0A8H5EX09</accession>
<dbReference type="AlphaFoldDB" id="A0A8H5EX09"/>